<reference evidence="2" key="1">
    <citation type="submission" date="2022-03" db="EMBL/GenBank/DDBJ databases">
        <authorList>
            <person name="Martin C."/>
        </authorList>
    </citation>
    <scope>NUCLEOTIDE SEQUENCE</scope>
</reference>
<feature type="compositionally biased region" description="Low complexity" evidence="1">
    <location>
        <begin position="36"/>
        <end position="54"/>
    </location>
</feature>
<dbReference type="AlphaFoldDB" id="A0A8J1TQS4"/>
<sequence>MKFKEFWTNSFTRPKKSKKKQKGQPVFDYVTKPQETTNSSTATSSPTSPSDSANGNCRPNNRGKNEVKANKFLVTDDFTYFDDKRYQNSVNNANNNCQVDHFNIFSADTKTNCACYKHIDSYCTISQRAGSQRPRIIPDNETKLTLEHFGDTLYATVPKNRSRIRTNPWLASPDSMSPASSITSGSPAYSPTNQKPFKENGERKASINSDSSGKSFDTDRKKRKCDFEMTSPIVDDNDRTLTRSSGVHDYVNIMESSMTSTGSTVPSETSFTTMESYESPMATSTDSFTSGHYYEQLRNGHGNTSPTTHNVTVPIVIPAKGRPQSLNINNRTTKTRVMRELTPSFEDSFEYEESLETALDDSHLDDVTPCNSDDETLNDLDKSCDNRRINELNVRQNITQDRVILRQLDNNVAQEVTTTGSRKPDRAYHTLDIAMIKSRKDDRAGKASGRSIEQIRESLEEKVTRLRKEKWVVSEKIRQAKEEERVRIQEKLRFQRQVTLQRKEMLLKTLQELREKLDSQSYRLQASYNHMLFMHRNESRQRILQSNEGDHALRALPVHHPLVKESPF</sequence>
<accession>A0A8J1TQS4</accession>
<dbReference type="EMBL" id="CAIIXF020000001">
    <property type="protein sequence ID" value="CAH1775966.1"/>
    <property type="molecule type" value="Genomic_DNA"/>
</dbReference>
<evidence type="ECO:0000256" key="1">
    <source>
        <dbReference type="SAM" id="MobiDB-lite"/>
    </source>
</evidence>
<name>A0A8J1TQS4_OWEFU</name>
<protein>
    <submittedName>
        <fullName evidence="2">Uncharacterized protein</fullName>
    </submittedName>
</protein>
<proteinExistence type="predicted"/>
<gene>
    <name evidence="2" type="ORF">OFUS_LOCUS3199</name>
</gene>
<comment type="caution">
    <text evidence="2">The sequence shown here is derived from an EMBL/GenBank/DDBJ whole genome shotgun (WGS) entry which is preliminary data.</text>
</comment>
<feature type="compositionally biased region" description="Polar residues" evidence="1">
    <location>
        <begin position="174"/>
        <end position="195"/>
    </location>
</feature>
<dbReference type="OrthoDB" id="6123234at2759"/>
<feature type="compositionally biased region" description="Basic residues" evidence="1">
    <location>
        <begin position="13"/>
        <end position="22"/>
    </location>
</feature>
<dbReference type="Proteomes" id="UP000749559">
    <property type="component" value="Unassembled WGS sequence"/>
</dbReference>
<feature type="compositionally biased region" description="Basic and acidic residues" evidence="1">
    <location>
        <begin position="196"/>
        <end position="205"/>
    </location>
</feature>
<feature type="region of interest" description="Disordered" evidence="1">
    <location>
        <begin position="165"/>
        <end position="221"/>
    </location>
</feature>
<organism evidence="2 3">
    <name type="scientific">Owenia fusiformis</name>
    <name type="common">Polychaete worm</name>
    <dbReference type="NCBI Taxonomy" id="6347"/>
    <lineage>
        <taxon>Eukaryota</taxon>
        <taxon>Metazoa</taxon>
        <taxon>Spiralia</taxon>
        <taxon>Lophotrochozoa</taxon>
        <taxon>Annelida</taxon>
        <taxon>Polychaeta</taxon>
        <taxon>Sedentaria</taxon>
        <taxon>Canalipalpata</taxon>
        <taxon>Sabellida</taxon>
        <taxon>Oweniida</taxon>
        <taxon>Oweniidae</taxon>
        <taxon>Owenia</taxon>
    </lineage>
</organism>
<evidence type="ECO:0000313" key="3">
    <source>
        <dbReference type="Proteomes" id="UP000749559"/>
    </source>
</evidence>
<feature type="compositionally biased region" description="Polar residues" evidence="1">
    <location>
        <begin position="206"/>
        <end position="215"/>
    </location>
</feature>
<keyword evidence="3" id="KW-1185">Reference proteome</keyword>
<evidence type="ECO:0000313" key="2">
    <source>
        <dbReference type="EMBL" id="CAH1775966.1"/>
    </source>
</evidence>
<feature type="region of interest" description="Disordered" evidence="1">
    <location>
        <begin position="1"/>
        <end position="68"/>
    </location>
</feature>